<feature type="region of interest" description="Disordered" evidence="1">
    <location>
        <begin position="35"/>
        <end position="57"/>
    </location>
</feature>
<comment type="caution">
    <text evidence="2">The sequence shown here is derived from an EMBL/GenBank/DDBJ whole genome shotgun (WGS) entry which is preliminary data.</text>
</comment>
<protein>
    <submittedName>
        <fullName evidence="2">Uncharacterized protein</fullName>
    </submittedName>
</protein>
<reference evidence="2 3" key="1">
    <citation type="submission" date="2018-04" db="EMBL/GenBank/DDBJ databases">
        <title>The genome of golden apple snail Pomacea canaliculata provides insight into stress tolerance and invasive adaptation.</title>
        <authorList>
            <person name="Liu C."/>
            <person name="Liu B."/>
            <person name="Ren Y."/>
            <person name="Zhang Y."/>
            <person name="Wang H."/>
            <person name="Li S."/>
            <person name="Jiang F."/>
            <person name="Yin L."/>
            <person name="Zhang G."/>
            <person name="Qian W."/>
            <person name="Fan W."/>
        </authorList>
    </citation>
    <scope>NUCLEOTIDE SEQUENCE [LARGE SCALE GENOMIC DNA]</scope>
    <source>
        <strain evidence="2">SZHN2017</strain>
        <tissue evidence="2">Muscle</tissue>
    </source>
</reference>
<evidence type="ECO:0000256" key="1">
    <source>
        <dbReference type="SAM" id="MobiDB-lite"/>
    </source>
</evidence>
<dbReference type="EMBL" id="PZQS01000008">
    <property type="protein sequence ID" value="PVD25489.1"/>
    <property type="molecule type" value="Genomic_DNA"/>
</dbReference>
<evidence type="ECO:0000313" key="2">
    <source>
        <dbReference type="EMBL" id="PVD25489.1"/>
    </source>
</evidence>
<sequence length="154" mass="17979">MASFRSTKTHFKNLSRRFLEGEVIEERGAAAEAEDELYRLVPSDNEDGDDDDVDRDGRRETVVQYYNEQELGNGDTIKATIENTPNKRKKSLRKRARRLSAQVCCVQVRRRVWKAMRSSWKYVRRGMEDYSRSTGMAAMFLWGANFSSPNSWKR</sequence>
<feature type="compositionally biased region" description="Acidic residues" evidence="1">
    <location>
        <begin position="44"/>
        <end position="54"/>
    </location>
</feature>
<evidence type="ECO:0000313" key="3">
    <source>
        <dbReference type="Proteomes" id="UP000245119"/>
    </source>
</evidence>
<name>A0A2T7NWE4_POMCA</name>
<organism evidence="2 3">
    <name type="scientific">Pomacea canaliculata</name>
    <name type="common">Golden apple snail</name>
    <dbReference type="NCBI Taxonomy" id="400727"/>
    <lineage>
        <taxon>Eukaryota</taxon>
        <taxon>Metazoa</taxon>
        <taxon>Spiralia</taxon>
        <taxon>Lophotrochozoa</taxon>
        <taxon>Mollusca</taxon>
        <taxon>Gastropoda</taxon>
        <taxon>Caenogastropoda</taxon>
        <taxon>Architaenioglossa</taxon>
        <taxon>Ampullarioidea</taxon>
        <taxon>Ampullariidae</taxon>
        <taxon>Pomacea</taxon>
    </lineage>
</organism>
<dbReference type="Proteomes" id="UP000245119">
    <property type="component" value="Linkage Group LG8"/>
</dbReference>
<gene>
    <name evidence="2" type="ORF">C0Q70_13145</name>
</gene>
<dbReference type="AlphaFoldDB" id="A0A2T7NWE4"/>
<keyword evidence="3" id="KW-1185">Reference proteome</keyword>
<proteinExistence type="predicted"/>
<accession>A0A2T7NWE4</accession>